<organism evidence="3">
    <name type="scientific">Rosellinia necatrix</name>
    <name type="common">White root-rot fungus</name>
    <dbReference type="NCBI Taxonomy" id="77044"/>
    <lineage>
        <taxon>Eukaryota</taxon>
        <taxon>Fungi</taxon>
        <taxon>Dikarya</taxon>
        <taxon>Ascomycota</taxon>
        <taxon>Pezizomycotina</taxon>
        <taxon>Sordariomycetes</taxon>
        <taxon>Xylariomycetidae</taxon>
        <taxon>Xylariales</taxon>
        <taxon>Xylariaceae</taxon>
        <taxon>Rosellinia</taxon>
    </lineage>
</organism>
<dbReference type="OrthoDB" id="5328813at2759"/>
<evidence type="ECO:0000313" key="4">
    <source>
        <dbReference type="Proteomes" id="UP000054516"/>
    </source>
</evidence>
<feature type="coiled-coil region" evidence="1">
    <location>
        <begin position="94"/>
        <end position="128"/>
    </location>
</feature>
<evidence type="ECO:0000256" key="2">
    <source>
        <dbReference type="SAM" id="MobiDB-lite"/>
    </source>
</evidence>
<keyword evidence="1" id="KW-0175">Coiled coil</keyword>
<dbReference type="Proteomes" id="UP000054516">
    <property type="component" value="Unassembled WGS sequence"/>
</dbReference>
<evidence type="ECO:0008006" key="5">
    <source>
        <dbReference type="Google" id="ProtNLM"/>
    </source>
</evidence>
<name>A0A1S7UKK9_ROSNE</name>
<dbReference type="OMA" id="DENGGHM"/>
<gene>
    <name evidence="3" type="ORF">SAMD00023353_0502430</name>
</gene>
<feature type="region of interest" description="Disordered" evidence="2">
    <location>
        <begin position="384"/>
        <end position="409"/>
    </location>
</feature>
<keyword evidence="4" id="KW-1185">Reference proteome</keyword>
<feature type="compositionally biased region" description="Polar residues" evidence="2">
    <location>
        <begin position="387"/>
        <end position="396"/>
    </location>
</feature>
<evidence type="ECO:0000256" key="1">
    <source>
        <dbReference type="SAM" id="Coils"/>
    </source>
</evidence>
<dbReference type="STRING" id="77044.A0A1S7UKK9"/>
<protein>
    <recommendedName>
        <fullName evidence="5">Involucrin repeat protein</fullName>
    </recommendedName>
</protein>
<proteinExistence type="predicted"/>
<feature type="compositionally biased region" description="Polar residues" evidence="2">
    <location>
        <begin position="14"/>
        <end position="25"/>
    </location>
</feature>
<evidence type="ECO:0000313" key="3">
    <source>
        <dbReference type="EMBL" id="GAP83829.2"/>
    </source>
</evidence>
<dbReference type="EMBL" id="DF977450">
    <property type="protein sequence ID" value="GAP83829.2"/>
    <property type="molecule type" value="Genomic_DNA"/>
</dbReference>
<feature type="region of interest" description="Disordered" evidence="2">
    <location>
        <begin position="1"/>
        <end position="58"/>
    </location>
</feature>
<accession>A0A1S7UKK9</accession>
<sequence>MSASDKRKSATHPARSSASSRNSTIIAAPPRAQFIRPVSTSTSAPVENDTTHEQPNPFTRALDRLSQNESETASYWQAKYSSLNQQFLRVDTELRVLRTEVDVREAEKTELREEWELLQREISERDNEVRLLRSQITGLKQWVSTNTKKSDQASDEEFGEAIARLRNGLQNWAVSHFRKSSFDLSGADPAVIDDLSELVPMYEELAVGETRAAFLQSVVSSILVEMIFDAYFVGLPAERATQLGQIENYLVHLSSTEAVNEWRAMTLSMLRKECVPKMQQETDGVTRNVVARVNHILNNITDAKATDARDQALRVLVINSISLARLLVAQKALFKVAMPKIVPYQRILFEADTMDHIGEEDEDNLRSREIRCVTFPGIVKIGDENAMSPTSKQSSRFAGELGRHPSTAC</sequence>
<reference evidence="3" key="1">
    <citation type="submission" date="2016-03" db="EMBL/GenBank/DDBJ databases">
        <title>Draft genome sequence of Rosellinia necatrix.</title>
        <authorList>
            <person name="Kanematsu S."/>
        </authorList>
    </citation>
    <scope>NUCLEOTIDE SEQUENCE [LARGE SCALE GENOMIC DNA]</scope>
    <source>
        <strain evidence="3">W97</strain>
    </source>
</reference>
<dbReference type="AlphaFoldDB" id="A0A1S7UKK9"/>